<evidence type="ECO:0000313" key="3">
    <source>
        <dbReference type="Proteomes" id="UP000789396"/>
    </source>
</evidence>
<dbReference type="OrthoDB" id="2440456at2759"/>
<dbReference type="Proteomes" id="UP000789396">
    <property type="component" value="Unassembled WGS sequence"/>
</dbReference>
<gene>
    <name evidence="2" type="ORF">RFULGI_LOCUS6882</name>
</gene>
<dbReference type="AlphaFoldDB" id="A0A9N9GIH5"/>
<accession>A0A9N9GIH5</accession>
<organism evidence="2 3">
    <name type="scientific">Racocetra fulgida</name>
    <dbReference type="NCBI Taxonomy" id="60492"/>
    <lineage>
        <taxon>Eukaryota</taxon>
        <taxon>Fungi</taxon>
        <taxon>Fungi incertae sedis</taxon>
        <taxon>Mucoromycota</taxon>
        <taxon>Glomeromycotina</taxon>
        <taxon>Glomeromycetes</taxon>
        <taxon>Diversisporales</taxon>
        <taxon>Gigasporaceae</taxon>
        <taxon>Racocetra</taxon>
    </lineage>
</organism>
<dbReference type="EMBL" id="CAJVPZ010009373">
    <property type="protein sequence ID" value="CAG8608474.1"/>
    <property type="molecule type" value="Genomic_DNA"/>
</dbReference>
<sequence>MLTQPPHRLNRTKDVKYAFTRIFNPNWADDQLSFIKEKVEIFNYLITLKKTFKFSLCSRCNSTLSRLILRSKSSKLVTEVEIDESEPSSLQVSQDIEVCDLTIAEDETNLSETFESDESNEIDTYSTDENVEYKFHYGVFIKLDGKFQPAKWYTIIVSEVDELLAEIHTNVVTLTKDESIEACDYHIAFKGEKAKGAGTQLADAQDFQKFCLDYQKLSTKNTNMDIFIIINSQNSNKTKRKRKNNNSETEIEDNSTESTEVHKNKNRIPNISNLTSEETQMAKNVLEIHTANYCNIHNRACLNKDSGKETLSQSYSSSHNSEQALQVSNLIIPTIEDFLKQVDESEDTGEYY</sequence>
<evidence type="ECO:0000313" key="2">
    <source>
        <dbReference type="EMBL" id="CAG8608474.1"/>
    </source>
</evidence>
<protein>
    <submittedName>
        <fullName evidence="2">10973_t:CDS:1</fullName>
    </submittedName>
</protein>
<feature type="region of interest" description="Disordered" evidence="1">
    <location>
        <begin position="237"/>
        <end position="264"/>
    </location>
</feature>
<keyword evidence="3" id="KW-1185">Reference proteome</keyword>
<proteinExistence type="predicted"/>
<comment type="caution">
    <text evidence="2">The sequence shown here is derived from an EMBL/GenBank/DDBJ whole genome shotgun (WGS) entry which is preliminary data.</text>
</comment>
<name>A0A9N9GIH5_9GLOM</name>
<evidence type="ECO:0000256" key="1">
    <source>
        <dbReference type="SAM" id="MobiDB-lite"/>
    </source>
</evidence>
<reference evidence="2" key="1">
    <citation type="submission" date="2021-06" db="EMBL/GenBank/DDBJ databases">
        <authorList>
            <person name="Kallberg Y."/>
            <person name="Tangrot J."/>
            <person name="Rosling A."/>
        </authorList>
    </citation>
    <scope>NUCLEOTIDE SEQUENCE</scope>
    <source>
        <strain evidence="2">IN212</strain>
    </source>
</reference>